<keyword evidence="3" id="KW-1185">Reference proteome</keyword>
<feature type="region of interest" description="Disordered" evidence="1">
    <location>
        <begin position="1"/>
        <end position="22"/>
    </location>
</feature>
<dbReference type="AlphaFoldDB" id="A0A1I3MY18"/>
<dbReference type="InterPro" id="IPR018743">
    <property type="entry name" value="DUF2292"/>
</dbReference>
<dbReference type="RefSeq" id="WP_217647133.1">
    <property type="nucleotide sequence ID" value="NZ_FOQD01000014.1"/>
</dbReference>
<dbReference type="Pfam" id="PF10055">
    <property type="entry name" value="DUF2292"/>
    <property type="match status" value="1"/>
</dbReference>
<accession>A0A1I3MY18</accession>
<proteinExistence type="predicted"/>
<evidence type="ECO:0000313" key="3">
    <source>
        <dbReference type="Proteomes" id="UP000199518"/>
    </source>
</evidence>
<dbReference type="STRING" id="1576369.SAMN05421753_114139"/>
<protein>
    <submittedName>
        <fullName evidence="2">Uncharacterized small protein</fullName>
    </submittedName>
</protein>
<feature type="compositionally biased region" description="Polar residues" evidence="1">
    <location>
        <begin position="1"/>
        <end position="12"/>
    </location>
</feature>
<sequence>MERTIVETTAAASTDGRRAKARSKYPLQQIEQALEGLRYGHVTLVVQDGVVVMIERTEKNRLV</sequence>
<evidence type="ECO:0000313" key="2">
    <source>
        <dbReference type="EMBL" id="SFJ01680.1"/>
    </source>
</evidence>
<dbReference type="EMBL" id="FOQD01000014">
    <property type="protein sequence ID" value="SFJ01680.1"/>
    <property type="molecule type" value="Genomic_DNA"/>
</dbReference>
<dbReference type="Proteomes" id="UP000199518">
    <property type="component" value="Unassembled WGS sequence"/>
</dbReference>
<name>A0A1I3MY18_9PLAN</name>
<gene>
    <name evidence="2" type="ORF">SAMN05421753_114139</name>
</gene>
<reference evidence="3" key="1">
    <citation type="submission" date="2016-10" db="EMBL/GenBank/DDBJ databases">
        <authorList>
            <person name="Varghese N."/>
            <person name="Submissions S."/>
        </authorList>
    </citation>
    <scope>NUCLEOTIDE SEQUENCE [LARGE SCALE GENOMIC DNA]</scope>
    <source>
        <strain evidence="3">DSM 26348</strain>
    </source>
</reference>
<organism evidence="2 3">
    <name type="scientific">Planctomicrobium piriforme</name>
    <dbReference type="NCBI Taxonomy" id="1576369"/>
    <lineage>
        <taxon>Bacteria</taxon>
        <taxon>Pseudomonadati</taxon>
        <taxon>Planctomycetota</taxon>
        <taxon>Planctomycetia</taxon>
        <taxon>Planctomycetales</taxon>
        <taxon>Planctomycetaceae</taxon>
        <taxon>Planctomicrobium</taxon>
    </lineage>
</organism>
<evidence type="ECO:0000256" key="1">
    <source>
        <dbReference type="SAM" id="MobiDB-lite"/>
    </source>
</evidence>